<keyword evidence="1 8" id="KW-0436">Ligase</keyword>
<dbReference type="InterPro" id="IPR042099">
    <property type="entry name" value="ANL_N_sf"/>
</dbReference>
<dbReference type="Pfam" id="PF00501">
    <property type="entry name" value="AMP-binding"/>
    <property type="match status" value="1"/>
</dbReference>
<protein>
    <recommendedName>
        <fullName evidence="4">long-chain-fatty-acid--CoA ligase</fullName>
        <ecNumber evidence="4">6.2.1.3</ecNumber>
    </recommendedName>
</protein>
<keyword evidence="3" id="KW-0443">Lipid metabolism</keyword>
<evidence type="ECO:0000256" key="1">
    <source>
        <dbReference type="ARBA" id="ARBA00022598"/>
    </source>
</evidence>
<accession>A0A3Q0HGU0</accession>
<organism evidence="7 8">
    <name type="scientific">Alligator sinensis</name>
    <name type="common">Chinese alligator</name>
    <dbReference type="NCBI Taxonomy" id="38654"/>
    <lineage>
        <taxon>Eukaryota</taxon>
        <taxon>Metazoa</taxon>
        <taxon>Chordata</taxon>
        <taxon>Craniata</taxon>
        <taxon>Vertebrata</taxon>
        <taxon>Euteleostomi</taxon>
        <taxon>Archelosauria</taxon>
        <taxon>Archosauria</taxon>
        <taxon>Crocodylia</taxon>
        <taxon>Alligatoridae</taxon>
        <taxon>Alligatorinae</taxon>
        <taxon>Alligator</taxon>
    </lineage>
</organism>
<feature type="domain" description="AMP-dependent synthetase/ligase" evidence="6">
    <location>
        <begin position="115"/>
        <end position="531"/>
    </location>
</feature>
<dbReference type="GeneID" id="102378641"/>
<keyword evidence="7" id="KW-1185">Reference proteome</keyword>
<dbReference type="AlphaFoldDB" id="A0A3Q0HGU0"/>
<evidence type="ECO:0000256" key="3">
    <source>
        <dbReference type="ARBA" id="ARBA00023098"/>
    </source>
</evidence>
<evidence type="ECO:0000313" key="8">
    <source>
        <dbReference type="RefSeq" id="XP_025071161.1"/>
    </source>
</evidence>
<keyword evidence="5" id="KW-1133">Transmembrane helix</keyword>
<dbReference type="Proteomes" id="UP000189705">
    <property type="component" value="Unplaced"/>
</dbReference>
<evidence type="ECO:0000256" key="4">
    <source>
        <dbReference type="ARBA" id="ARBA00026121"/>
    </source>
</evidence>
<evidence type="ECO:0000313" key="7">
    <source>
        <dbReference type="Proteomes" id="UP000189705"/>
    </source>
</evidence>
<dbReference type="GO" id="GO:0030182">
    <property type="term" value="P:neuron differentiation"/>
    <property type="evidence" value="ECO:0007669"/>
    <property type="project" value="TreeGrafter"/>
</dbReference>
<dbReference type="GO" id="GO:0005886">
    <property type="term" value="C:plasma membrane"/>
    <property type="evidence" value="ECO:0007669"/>
    <property type="project" value="TreeGrafter"/>
</dbReference>
<evidence type="ECO:0000256" key="5">
    <source>
        <dbReference type="SAM" id="Phobius"/>
    </source>
</evidence>
<dbReference type="PANTHER" id="PTHR43272:SF22">
    <property type="entry name" value="LONG-CHAIN-FATTY-ACID--COA LIGASE 4"/>
    <property type="match status" value="1"/>
</dbReference>
<dbReference type="InterPro" id="IPR020845">
    <property type="entry name" value="AMP-binding_CS"/>
</dbReference>
<dbReference type="PROSITE" id="PS00455">
    <property type="entry name" value="AMP_BINDING"/>
    <property type="match status" value="1"/>
</dbReference>
<name>A0A3Q0HGU0_ALLSI</name>
<evidence type="ECO:0000259" key="6">
    <source>
        <dbReference type="Pfam" id="PF00501"/>
    </source>
</evidence>
<dbReference type="GO" id="GO:0047676">
    <property type="term" value="F:arachidonate-CoA ligase activity"/>
    <property type="evidence" value="ECO:0007669"/>
    <property type="project" value="TreeGrafter"/>
</dbReference>
<feature type="transmembrane region" description="Helical" evidence="5">
    <location>
        <begin position="12"/>
        <end position="33"/>
    </location>
</feature>
<dbReference type="Gene3D" id="3.40.50.12780">
    <property type="entry name" value="N-terminal domain of ligase-like"/>
    <property type="match status" value="1"/>
</dbReference>
<dbReference type="InterPro" id="IPR000873">
    <property type="entry name" value="AMP-dep_synth/lig_dom"/>
</dbReference>
<gene>
    <name evidence="8" type="primary">ACSL4</name>
</gene>
<dbReference type="CTD" id="2182"/>
<keyword evidence="5" id="KW-0812">Transmembrane</keyword>
<dbReference type="GO" id="GO:0035336">
    <property type="term" value="P:long-chain fatty-acyl-CoA metabolic process"/>
    <property type="evidence" value="ECO:0007669"/>
    <property type="project" value="TreeGrafter"/>
</dbReference>
<dbReference type="PANTHER" id="PTHR43272">
    <property type="entry name" value="LONG-CHAIN-FATTY-ACID--COA LIGASE"/>
    <property type="match status" value="1"/>
</dbReference>
<dbReference type="GO" id="GO:0005811">
    <property type="term" value="C:lipid droplet"/>
    <property type="evidence" value="ECO:0007669"/>
    <property type="project" value="TreeGrafter"/>
</dbReference>
<keyword evidence="5" id="KW-0472">Membrane</keyword>
<evidence type="ECO:0000256" key="2">
    <source>
        <dbReference type="ARBA" id="ARBA00022832"/>
    </source>
</evidence>
<sequence length="684" mass="75922">MKLRLEVRGFFLLPVYLLISVYSALVFIPWYFLTNAKKKKAMAKRLKAKPTSDKPGSPYRSVTHLESLATIDFPGADTLDKLFEHAITKYGKKDCLGTREILSEENEMQPNGKVFKKLILGNYQWLNYEEVHQRVKHFGSGLAALGLKPKSTIAIFCETRAEWMIAAQSCFQHGFPLVTLYATLGEEAITYGLNECEASYLITSAELLESKLKTALSEIPRLKHIIYVDKKTISKSEYPEGLEIHSMEMVEELGAKPENIGIPITRPIPTDLALVMYTSGSTGRPKGVMMMHKNLIAGMTGQCERIPGLGSKDTYIGYLPLAHVLELTAELSCVTYGCRIGYSSPLTLSDQSSKIKKGSKGDCTVLKPTLMAAVPEIMDRIYKNVMSKVQEMNCFQKTLFKIGYDYKQEQIKRGYDAPLCNLLLFKKVKALLGGNVRMMLSGGAPLSPQTQRFMNICFCCPVGQGYGLTETCGAGTITEVADYSTGRVGAPLICCEIKLRDWQEGGYTCRDQPNPRGEIIIGGPNVSLGYFKNDEKTTEDFSVDENGQRWFCTGDIGEFHSDGCLQIIDRKKDLVKLQAGEYVSLAKVEAALKNCPLIDNICAYAKSDQSYVISFVVPNQKKLTALAAQKSVSGSWTDICNNPIMEAEILKEIKEVANKSIVRVGCLQRTSLLTAVYGDEREQT</sequence>
<dbReference type="SUPFAM" id="SSF56801">
    <property type="entry name" value="Acetyl-CoA synthetase-like"/>
    <property type="match status" value="1"/>
</dbReference>
<reference evidence="8" key="1">
    <citation type="submission" date="2025-08" db="UniProtKB">
        <authorList>
            <consortium name="RefSeq"/>
        </authorList>
    </citation>
    <scope>IDENTIFICATION</scope>
</reference>
<dbReference type="RefSeq" id="XP_025071161.1">
    <property type="nucleotide sequence ID" value="XM_025215376.1"/>
</dbReference>
<dbReference type="EC" id="6.2.1.3" evidence="4"/>
<keyword evidence="2" id="KW-0276">Fatty acid metabolism</keyword>
<proteinExistence type="predicted"/>
<dbReference type="GO" id="GO:0005783">
    <property type="term" value="C:endoplasmic reticulum"/>
    <property type="evidence" value="ECO:0007669"/>
    <property type="project" value="TreeGrafter"/>
</dbReference>